<dbReference type="EMBL" id="GL883201">
    <property type="protein sequence ID" value="EGF97754.1"/>
    <property type="molecule type" value="Genomic_DNA"/>
</dbReference>
<dbReference type="KEGG" id="mlr:MELLADRAFT_114106"/>
<reference evidence="4" key="1">
    <citation type="journal article" date="2011" name="Proc. Natl. Acad. Sci. U.S.A.">
        <title>Obligate biotrophy features unraveled by the genomic analysis of rust fungi.</title>
        <authorList>
            <person name="Duplessis S."/>
            <person name="Cuomo C.A."/>
            <person name="Lin Y.-C."/>
            <person name="Aerts A."/>
            <person name="Tisserant E."/>
            <person name="Veneault-Fourrey C."/>
            <person name="Joly D.L."/>
            <person name="Hacquard S."/>
            <person name="Amselem J."/>
            <person name="Cantarel B.L."/>
            <person name="Chiu R."/>
            <person name="Coutinho P.M."/>
            <person name="Feau N."/>
            <person name="Field M."/>
            <person name="Frey P."/>
            <person name="Gelhaye E."/>
            <person name="Goldberg J."/>
            <person name="Grabherr M.G."/>
            <person name="Kodira C.D."/>
            <person name="Kohler A."/>
            <person name="Kuees U."/>
            <person name="Lindquist E.A."/>
            <person name="Lucas S.M."/>
            <person name="Mago R."/>
            <person name="Mauceli E."/>
            <person name="Morin E."/>
            <person name="Murat C."/>
            <person name="Pangilinan J.L."/>
            <person name="Park R."/>
            <person name="Pearson M."/>
            <person name="Quesneville H."/>
            <person name="Rouhier N."/>
            <person name="Sakthikumar S."/>
            <person name="Salamov A.A."/>
            <person name="Schmutz J."/>
            <person name="Selles B."/>
            <person name="Shapiro H."/>
            <person name="Tanguay P."/>
            <person name="Tuskan G.A."/>
            <person name="Henrissat B."/>
            <person name="Van de Peer Y."/>
            <person name="Rouze P."/>
            <person name="Ellis J.G."/>
            <person name="Dodds P.N."/>
            <person name="Schein J.E."/>
            <person name="Zhong S."/>
            <person name="Hamelin R.C."/>
            <person name="Grigoriev I.V."/>
            <person name="Szabo L.J."/>
            <person name="Martin F."/>
        </authorList>
    </citation>
    <scope>NUCLEOTIDE SEQUENCE [LARGE SCALE GENOMIC DNA]</scope>
    <source>
        <strain evidence="4">98AG31 / pathotype 3-4-7</strain>
    </source>
</reference>
<proteinExistence type="predicted"/>
<dbReference type="RefSeq" id="XP_007418972.1">
    <property type="nucleotide sequence ID" value="XM_007418910.1"/>
</dbReference>
<dbReference type="GeneID" id="18925212"/>
<evidence type="ECO:0000313" key="4">
    <source>
        <dbReference type="Proteomes" id="UP000001072"/>
    </source>
</evidence>
<feature type="region of interest" description="Disordered" evidence="2">
    <location>
        <begin position="17"/>
        <end position="39"/>
    </location>
</feature>
<feature type="compositionally biased region" description="Polar residues" evidence="2">
    <location>
        <begin position="17"/>
        <end position="31"/>
    </location>
</feature>
<organism evidence="4">
    <name type="scientific">Melampsora larici-populina (strain 98AG31 / pathotype 3-4-7)</name>
    <name type="common">Poplar leaf rust fungus</name>
    <dbReference type="NCBI Taxonomy" id="747676"/>
    <lineage>
        <taxon>Eukaryota</taxon>
        <taxon>Fungi</taxon>
        <taxon>Dikarya</taxon>
        <taxon>Basidiomycota</taxon>
        <taxon>Pucciniomycotina</taxon>
        <taxon>Pucciniomycetes</taxon>
        <taxon>Pucciniales</taxon>
        <taxon>Melampsoraceae</taxon>
        <taxon>Melampsora</taxon>
    </lineage>
</organism>
<name>F4SC70_MELLP</name>
<protein>
    <submittedName>
        <fullName evidence="3">Uncharacterized protein</fullName>
    </submittedName>
</protein>
<evidence type="ECO:0000256" key="1">
    <source>
        <dbReference type="SAM" id="Coils"/>
    </source>
</evidence>
<dbReference type="HOGENOM" id="CLU_946910_0_0_1"/>
<keyword evidence="4" id="KW-1185">Reference proteome</keyword>
<evidence type="ECO:0000313" key="3">
    <source>
        <dbReference type="EMBL" id="EGF97754.1"/>
    </source>
</evidence>
<sequence length="294" mass="32386">MLAACLQALPKIVCESSNTSGTQEDTPSSALPNVDPDSPPIASVVPDGYPLIETLQLSSSEISHNFETIKHLGKRSASHELLSTDHMHKQMKMGYITHRIRFPYDIDVEEKCSAKKDTSLKMLKNKTFSKNTVSLPALAVGDSFAYSNAIDGVGKNNQQEEKIQMLEARISQLTALVQGIEGKVDTNQRKALHTEKMMVERFQHQSSALEGPIRDIMLLQSRAESLENKTADLLEDLDTAYIKIGAHGRVIKKILGPGNEMLEEQYGGIDSKGEDCPHLIVIGSLAWVFVVCII</sequence>
<gene>
    <name evidence="3" type="ORF">MELLADRAFT_114106</name>
</gene>
<dbReference type="AlphaFoldDB" id="F4SC70"/>
<dbReference type="InParanoid" id="F4SC70"/>
<dbReference type="VEuPathDB" id="FungiDB:MELLADRAFT_114106"/>
<feature type="coiled-coil region" evidence="1">
    <location>
        <begin position="156"/>
        <end position="183"/>
    </location>
</feature>
<dbReference type="Proteomes" id="UP000001072">
    <property type="component" value="Unassembled WGS sequence"/>
</dbReference>
<evidence type="ECO:0000256" key="2">
    <source>
        <dbReference type="SAM" id="MobiDB-lite"/>
    </source>
</evidence>
<keyword evidence="1" id="KW-0175">Coiled coil</keyword>
<accession>F4SC70</accession>